<evidence type="ECO:0000313" key="1">
    <source>
        <dbReference type="EMBL" id="GFD10425.1"/>
    </source>
</evidence>
<reference evidence="1" key="1">
    <citation type="journal article" date="2019" name="Sci. Rep.">
        <title>Draft genome of Tanacetum cinerariifolium, the natural source of mosquito coil.</title>
        <authorList>
            <person name="Yamashiro T."/>
            <person name="Shiraishi A."/>
            <person name="Satake H."/>
            <person name="Nakayama K."/>
        </authorList>
    </citation>
    <scope>NUCLEOTIDE SEQUENCE</scope>
</reference>
<proteinExistence type="predicted"/>
<accession>A0A699TIE0</accession>
<sequence length="68" mass="7731">MKDAEARFQSLGDHFKLSKKQAPKAEASRRRMDKVPYASVVGSVMYAMVYIRPDIAHVARVVSRFMSN</sequence>
<dbReference type="AlphaFoldDB" id="A0A699TIE0"/>
<comment type="caution">
    <text evidence="1">The sequence shown here is derived from an EMBL/GenBank/DDBJ whole genome shotgun (WGS) entry which is preliminary data.</text>
</comment>
<name>A0A699TIE0_TANCI</name>
<gene>
    <name evidence="1" type="ORF">Tci_882394</name>
</gene>
<dbReference type="EMBL" id="BKCJ011252183">
    <property type="protein sequence ID" value="GFD10425.1"/>
    <property type="molecule type" value="Genomic_DNA"/>
</dbReference>
<protein>
    <submittedName>
        <fullName evidence="1">Putative retrovirus-related Pol polyprotein from transposon TNT 1-94</fullName>
    </submittedName>
</protein>
<feature type="non-terminal residue" evidence="1">
    <location>
        <position position="68"/>
    </location>
</feature>
<organism evidence="1">
    <name type="scientific">Tanacetum cinerariifolium</name>
    <name type="common">Dalmatian daisy</name>
    <name type="synonym">Chrysanthemum cinerariifolium</name>
    <dbReference type="NCBI Taxonomy" id="118510"/>
    <lineage>
        <taxon>Eukaryota</taxon>
        <taxon>Viridiplantae</taxon>
        <taxon>Streptophyta</taxon>
        <taxon>Embryophyta</taxon>
        <taxon>Tracheophyta</taxon>
        <taxon>Spermatophyta</taxon>
        <taxon>Magnoliopsida</taxon>
        <taxon>eudicotyledons</taxon>
        <taxon>Gunneridae</taxon>
        <taxon>Pentapetalae</taxon>
        <taxon>asterids</taxon>
        <taxon>campanulids</taxon>
        <taxon>Asterales</taxon>
        <taxon>Asteraceae</taxon>
        <taxon>Asteroideae</taxon>
        <taxon>Anthemideae</taxon>
        <taxon>Anthemidinae</taxon>
        <taxon>Tanacetum</taxon>
    </lineage>
</organism>